<dbReference type="SUPFAM" id="SSF63748">
    <property type="entry name" value="Tudor/PWWP/MBT"/>
    <property type="match status" value="1"/>
</dbReference>
<dbReference type="OrthoDB" id="1908535at2759"/>
<reference evidence="3" key="1">
    <citation type="journal article" date="2020" name="Plant Biotechnol. J.">
        <title>The pomegranate (Punica granatum L.) draft genome dissects genetic divergence between soft- and hard-seeded cultivars.</title>
        <authorList>
            <person name="Luo X."/>
            <person name="Li H."/>
            <person name="Wu Z."/>
            <person name="Yao W."/>
            <person name="Zhao P."/>
            <person name="Cao D."/>
            <person name="Yu H."/>
            <person name="Li K."/>
            <person name="Poudel K."/>
            <person name="Zhao D."/>
            <person name="Zhang F."/>
            <person name="Xia X."/>
            <person name="Chen L."/>
            <person name="Wang Q."/>
            <person name="Jing D."/>
            <person name="Cao S."/>
        </authorList>
    </citation>
    <scope>NUCLEOTIDE SEQUENCE [LARGE SCALE GENOMIC DNA]</scope>
    <source>
        <strain evidence="3">cv. Tunisia</strain>
    </source>
</reference>
<gene>
    <name evidence="4" type="primary">LOC116196770</name>
</gene>
<evidence type="ECO:0000259" key="2">
    <source>
        <dbReference type="PROSITE" id="PS50812"/>
    </source>
</evidence>
<feature type="region of interest" description="Disordered" evidence="1">
    <location>
        <begin position="277"/>
        <end position="305"/>
    </location>
</feature>
<feature type="compositionally biased region" description="Basic and acidic residues" evidence="1">
    <location>
        <begin position="278"/>
        <end position="289"/>
    </location>
</feature>
<dbReference type="CDD" id="cd05162">
    <property type="entry name" value="PWWP"/>
    <property type="match status" value="1"/>
</dbReference>
<reference evidence="4" key="2">
    <citation type="submission" date="2025-08" db="UniProtKB">
        <authorList>
            <consortium name="RefSeq"/>
        </authorList>
    </citation>
    <scope>IDENTIFICATION</scope>
    <source>
        <tissue evidence="4">Leaf</tissue>
    </source>
</reference>
<dbReference type="RefSeq" id="XP_031382513.1">
    <property type="nucleotide sequence ID" value="XM_031526653.1"/>
</dbReference>
<dbReference type="PANTHER" id="PTHR33697">
    <property type="entry name" value="T17B22.17 PROTEIN-RELATED"/>
    <property type="match status" value="1"/>
</dbReference>
<dbReference type="Pfam" id="PF00855">
    <property type="entry name" value="PWWP"/>
    <property type="match status" value="1"/>
</dbReference>
<dbReference type="InterPro" id="IPR000313">
    <property type="entry name" value="PWWP_dom"/>
</dbReference>
<accession>A0A6P8CRD2</accession>
<feature type="domain" description="PWWP" evidence="2">
    <location>
        <begin position="14"/>
        <end position="69"/>
    </location>
</feature>
<dbReference type="PANTHER" id="PTHR33697:SF2">
    <property type="entry name" value="T17B22.17 PROTEIN"/>
    <property type="match status" value="1"/>
</dbReference>
<keyword evidence="3" id="KW-1185">Reference proteome</keyword>
<dbReference type="InterPro" id="IPR044679">
    <property type="entry name" value="PWWP2-like"/>
</dbReference>
<organism evidence="3 4">
    <name type="scientific">Punica granatum</name>
    <name type="common">Pomegranate</name>
    <dbReference type="NCBI Taxonomy" id="22663"/>
    <lineage>
        <taxon>Eukaryota</taxon>
        <taxon>Viridiplantae</taxon>
        <taxon>Streptophyta</taxon>
        <taxon>Embryophyta</taxon>
        <taxon>Tracheophyta</taxon>
        <taxon>Spermatophyta</taxon>
        <taxon>Magnoliopsida</taxon>
        <taxon>eudicotyledons</taxon>
        <taxon>Gunneridae</taxon>
        <taxon>Pentapetalae</taxon>
        <taxon>rosids</taxon>
        <taxon>malvids</taxon>
        <taxon>Myrtales</taxon>
        <taxon>Lythraceae</taxon>
        <taxon>Punica</taxon>
    </lineage>
</organism>
<feature type="region of interest" description="Disordered" evidence="1">
    <location>
        <begin position="613"/>
        <end position="633"/>
    </location>
</feature>
<dbReference type="PROSITE" id="PS50812">
    <property type="entry name" value="PWWP"/>
    <property type="match status" value="1"/>
</dbReference>
<sequence length="764" mass="84611">MEGGSGSGAADCSPGSIVWVRRRNGSWWPGKILGPEELSDSHLTSPRAGTPVKLLGREDASIDWYNLERSKRVKAFRCGEFDDCIEKVESSQATPTKKREKYASREDAILHALELEKELLRKQGKVDIANKLTGSKSSVATERSLVVPSGLLGNGRQPTDNPLSSHVIRRFSKDEIPNVASYSQKGRYGNEIFQEDGLLENVPRMRGLQDFGLKIATPKRKLPSSITMNGFMNPRMNDAHLVRVGDLSVENTSSADGGEEMGVICRAKRSRCMYLPQDHSDSLDDRENPRSMMDISPSTSGEGNPYPNTCQMGGSAFRLSGAGDYGSSEYYLSESEPDSSETGQNTNDEMTSLSEDSDVTGLHKAQEHGSMSSEEPECSVLSADASHVLPHDHVSESRAVSKWQLKRKRNIRNLPRRHLDATDRKALIGSSHRIHPVESGNIFGQRSSKWGSRVHYSDLNYSIDEADENEEYLETHLFRDLDYPTPRVNCRGQHSGSPKIIDCEDMSFRGARYDPFLIGRNPLSGARRPVLFEVDLKVQVSYQRERVPIVAVTSKLNGNSIIGHSIQIEAIEDGSSDHLLPLNHDMPEEAIYGNRKMGLPAAWRTARRTANFRVPRSNPSSAFDGDEDEGLPSVDRERKSLKSVGEGGFSQKGFLVRRSLPQMAAQQPNRKISKKLTKRVSLSSRQKIRTLSSIAIEQNFGSKCMLGRSDNGMGGLIEPGSSKPTTVACIPVKLVFSRLLEKINRPPSKAVANICRLNADCREK</sequence>
<name>A0A6P8CRD2_PUNGR</name>
<dbReference type="GeneID" id="116196770"/>
<feature type="region of interest" description="Disordered" evidence="1">
    <location>
        <begin position="328"/>
        <end position="380"/>
    </location>
</feature>
<feature type="compositionally biased region" description="Polar residues" evidence="1">
    <location>
        <begin position="296"/>
        <end position="305"/>
    </location>
</feature>
<dbReference type="Proteomes" id="UP000515151">
    <property type="component" value="Chromosome 2"/>
</dbReference>
<evidence type="ECO:0000313" key="4">
    <source>
        <dbReference type="RefSeq" id="XP_031382513.1"/>
    </source>
</evidence>
<evidence type="ECO:0000256" key="1">
    <source>
        <dbReference type="SAM" id="MobiDB-lite"/>
    </source>
</evidence>
<protein>
    <submittedName>
        <fullName evidence="4">Uncharacterized protein At1g51745 isoform X1</fullName>
    </submittedName>
</protein>
<feature type="compositionally biased region" description="Polar residues" evidence="1">
    <location>
        <begin position="342"/>
        <end position="354"/>
    </location>
</feature>
<evidence type="ECO:0000313" key="3">
    <source>
        <dbReference type="Proteomes" id="UP000515151"/>
    </source>
</evidence>
<proteinExistence type="predicted"/>
<dbReference type="Gene3D" id="2.30.30.140">
    <property type="match status" value="1"/>
</dbReference>
<dbReference type="AlphaFoldDB" id="A0A6P8CRD2"/>